<gene>
    <name evidence="6" type="ORF">FQP85_14265</name>
</gene>
<evidence type="ECO:0000313" key="6">
    <source>
        <dbReference type="EMBL" id="TVU82197.1"/>
    </source>
</evidence>
<dbReference type="SMART" id="SM00091">
    <property type="entry name" value="PAS"/>
    <property type="match status" value="1"/>
</dbReference>
<dbReference type="InterPro" id="IPR000014">
    <property type="entry name" value="PAS"/>
</dbReference>
<sequence>MEKAEFERVIRQIPIGACIIDVNCVITFANPAFSGGLTARNDHLIGENLLTVFSEQARFLRRKIDSVFVLKNSSFSYWQQRPHVFPMRSTRPITGDESQMYQNVQFMPITACDGEVSHVCIVVTDVTAEASYFMQQTDLKNELESEHQQLKKLHQELKIAQRQMLQSEKMASIGQLAAGVAHEINNPIGFVRSNLETLKDYSQKLMKTNETQKKIILKQAEPRFIALLEDVYEKNGIAFINEDLPELLNESLDGTERVRKIVSGLRDFAIQDDENWAEVNLCAEIDSALVVLENEIKYKAKTSVSLPDEAITFWAKPSAIRQLLFNIIVNALYAMQPMGLLSISCAYNESKDVLLTITDTGSGISPEDLVRIFDPFFTTKDIGQGTGLGLSEVYATVQEHHGQVNVSSELGKGSCFEFTFKKQK</sequence>
<evidence type="ECO:0000259" key="5">
    <source>
        <dbReference type="PROSITE" id="PS50109"/>
    </source>
</evidence>
<dbReference type="PANTHER" id="PTHR43065:SF50">
    <property type="entry name" value="HISTIDINE KINASE"/>
    <property type="match status" value="1"/>
</dbReference>
<evidence type="ECO:0000313" key="7">
    <source>
        <dbReference type="Proteomes" id="UP000317938"/>
    </source>
</evidence>
<dbReference type="InterPro" id="IPR005467">
    <property type="entry name" value="His_kinase_dom"/>
</dbReference>
<dbReference type="InterPro" id="IPR036890">
    <property type="entry name" value="HATPase_C_sf"/>
</dbReference>
<dbReference type="EMBL" id="VNFF01000013">
    <property type="protein sequence ID" value="TVU82197.1"/>
    <property type="molecule type" value="Genomic_DNA"/>
</dbReference>
<dbReference type="SMART" id="SM00388">
    <property type="entry name" value="HisKA"/>
    <property type="match status" value="1"/>
</dbReference>
<keyword evidence="4" id="KW-0175">Coiled coil</keyword>
<keyword evidence="6" id="KW-0808">Transferase</keyword>
<dbReference type="Gene3D" id="3.30.565.10">
    <property type="entry name" value="Histidine kinase-like ATPase, C-terminal domain"/>
    <property type="match status" value="1"/>
</dbReference>
<dbReference type="Gene3D" id="1.10.287.130">
    <property type="match status" value="1"/>
</dbReference>
<dbReference type="InterPro" id="IPR035965">
    <property type="entry name" value="PAS-like_dom_sf"/>
</dbReference>
<reference evidence="6 7" key="1">
    <citation type="submission" date="2019-07" db="EMBL/GenBank/DDBJ databases">
        <title>Diversity of Bacteria from Kongsfjorden, Arctic.</title>
        <authorList>
            <person name="Yu Y."/>
        </authorList>
    </citation>
    <scope>NUCLEOTIDE SEQUENCE [LARGE SCALE GENOMIC DNA]</scope>
    <source>
        <strain evidence="6 7">SM1927</strain>
    </source>
</reference>
<dbReference type="Pfam" id="PF00512">
    <property type="entry name" value="HisKA"/>
    <property type="match status" value="1"/>
</dbReference>
<dbReference type="CDD" id="cd00082">
    <property type="entry name" value="HisKA"/>
    <property type="match status" value="1"/>
</dbReference>
<dbReference type="Gene3D" id="3.30.450.20">
    <property type="entry name" value="PAS domain"/>
    <property type="match status" value="1"/>
</dbReference>
<evidence type="ECO:0000256" key="1">
    <source>
        <dbReference type="ARBA" id="ARBA00000085"/>
    </source>
</evidence>
<organism evidence="6 7">
    <name type="scientific">Pseudoalteromonas neustonica</name>
    <dbReference type="NCBI Taxonomy" id="1840331"/>
    <lineage>
        <taxon>Bacteria</taxon>
        <taxon>Pseudomonadati</taxon>
        <taxon>Pseudomonadota</taxon>
        <taxon>Gammaproteobacteria</taxon>
        <taxon>Alteromonadales</taxon>
        <taxon>Pseudoalteromonadaceae</taxon>
        <taxon>Pseudoalteromonas</taxon>
    </lineage>
</organism>
<dbReference type="SMART" id="SM00387">
    <property type="entry name" value="HATPase_c"/>
    <property type="match status" value="1"/>
</dbReference>
<dbReference type="Proteomes" id="UP000317938">
    <property type="component" value="Unassembled WGS sequence"/>
</dbReference>
<accession>A0ABY3FBL7</accession>
<feature type="coiled-coil region" evidence="4">
    <location>
        <begin position="133"/>
        <end position="170"/>
    </location>
</feature>
<evidence type="ECO:0000256" key="2">
    <source>
        <dbReference type="ARBA" id="ARBA00012438"/>
    </source>
</evidence>
<dbReference type="SUPFAM" id="SSF47384">
    <property type="entry name" value="Homodimeric domain of signal transducing histidine kinase"/>
    <property type="match status" value="1"/>
</dbReference>
<dbReference type="GO" id="GO:0016301">
    <property type="term" value="F:kinase activity"/>
    <property type="evidence" value="ECO:0007669"/>
    <property type="project" value="UniProtKB-KW"/>
</dbReference>
<dbReference type="EC" id="2.7.13.3" evidence="2"/>
<dbReference type="InterPro" id="IPR004358">
    <property type="entry name" value="Sig_transdc_His_kin-like_C"/>
</dbReference>
<dbReference type="SUPFAM" id="SSF55785">
    <property type="entry name" value="PYP-like sensor domain (PAS domain)"/>
    <property type="match status" value="1"/>
</dbReference>
<dbReference type="InterPro" id="IPR036097">
    <property type="entry name" value="HisK_dim/P_sf"/>
</dbReference>
<keyword evidence="7" id="KW-1185">Reference proteome</keyword>
<dbReference type="SUPFAM" id="SSF55874">
    <property type="entry name" value="ATPase domain of HSP90 chaperone/DNA topoisomerase II/histidine kinase"/>
    <property type="match status" value="1"/>
</dbReference>
<dbReference type="RefSeq" id="WP_145239837.1">
    <property type="nucleotide sequence ID" value="NZ_VNFF01000013.1"/>
</dbReference>
<dbReference type="PROSITE" id="PS50109">
    <property type="entry name" value="HIS_KIN"/>
    <property type="match status" value="1"/>
</dbReference>
<dbReference type="Pfam" id="PF02518">
    <property type="entry name" value="HATPase_c"/>
    <property type="match status" value="1"/>
</dbReference>
<name>A0ABY3FBL7_9GAMM</name>
<proteinExistence type="predicted"/>
<evidence type="ECO:0000256" key="4">
    <source>
        <dbReference type="SAM" id="Coils"/>
    </source>
</evidence>
<comment type="catalytic activity">
    <reaction evidence="1">
        <text>ATP + protein L-histidine = ADP + protein N-phospho-L-histidine.</text>
        <dbReference type="EC" id="2.7.13.3"/>
    </reaction>
</comment>
<evidence type="ECO:0000256" key="3">
    <source>
        <dbReference type="ARBA" id="ARBA00022553"/>
    </source>
</evidence>
<keyword evidence="6" id="KW-0418">Kinase</keyword>
<dbReference type="PANTHER" id="PTHR43065">
    <property type="entry name" value="SENSOR HISTIDINE KINASE"/>
    <property type="match status" value="1"/>
</dbReference>
<comment type="caution">
    <text evidence="6">The sequence shown here is derived from an EMBL/GenBank/DDBJ whole genome shotgun (WGS) entry which is preliminary data.</text>
</comment>
<keyword evidence="3" id="KW-0597">Phosphoprotein</keyword>
<protein>
    <recommendedName>
        <fullName evidence="2">histidine kinase</fullName>
        <ecNumber evidence="2">2.7.13.3</ecNumber>
    </recommendedName>
</protein>
<feature type="domain" description="Histidine kinase" evidence="5">
    <location>
        <begin position="179"/>
        <end position="424"/>
    </location>
</feature>
<dbReference type="InterPro" id="IPR003594">
    <property type="entry name" value="HATPase_dom"/>
</dbReference>
<dbReference type="PRINTS" id="PR00344">
    <property type="entry name" value="BCTRLSENSOR"/>
</dbReference>
<dbReference type="InterPro" id="IPR003661">
    <property type="entry name" value="HisK_dim/P_dom"/>
</dbReference>